<dbReference type="InterPro" id="IPR001245">
    <property type="entry name" value="Ser-Thr/Tyr_kinase_cat_dom"/>
</dbReference>
<dbReference type="InterPro" id="IPR011990">
    <property type="entry name" value="TPR-like_helical_dom_sf"/>
</dbReference>
<name>A0A9P6LUQ5_MORAP</name>
<dbReference type="SUPFAM" id="SSF81901">
    <property type="entry name" value="HCP-like"/>
    <property type="match status" value="2"/>
</dbReference>
<dbReference type="SMART" id="SM00671">
    <property type="entry name" value="SEL1"/>
    <property type="match status" value="5"/>
</dbReference>
<organism evidence="2 3">
    <name type="scientific">Mortierella alpina</name>
    <name type="common">Oleaginous fungus</name>
    <name type="synonym">Mortierella renispora</name>
    <dbReference type="NCBI Taxonomy" id="64518"/>
    <lineage>
        <taxon>Eukaryota</taxon>
        <taxon>Fungi</taxon>
        <taxon>Fungi incertae sedis</taxon>
        <taxon>Mucoromycota</taxon>
        <taxon>Mortierellomycotina</taxon>
        <taxon>Mortierellomycetes</taxon>
        <taxon>Mortierellales</taxon>
        <taxon>Mortierellaceae</taxon>
        <taxon>Mortierella</taxon>
    </lineage>
</organism>
<reference evidence="2" key="1">
    <citation type="journal article" date="2020" name="Fungal Divers.">
        <title>Resolving the Mortierellaceae phylogeny through synthesis of multi-gene phylogenetics and phylogenomics.</title>
        <authorList>
            <person name="Vandepol N."/>
            <person name="Liber J."/>
            <person name="Desiro A."/>
            <person name="Na H."/>
            <person name="Kennedy M."/>
            <person name="Barry K."/>
            <person name="Grigoriev I.V."/>
            <person name="Miller A.N."/>
            <person name="O'Donnell K."/>
            <person name="Stajich J.E."/>
            <person name="Bonito G."/>
        </authorList>
    </citation>
    <scope>NUCLEOTIDE SEQUENCE</scope>
    <source>
        <strain evidence="2">CK1249</strain>
    </source>
</reference>
<dbReference type="InterPro" id="IPR011009">
    <property type="entry name" value="Kinase-like_dom_sf"/>
</dbReference>
<dbReference type="GO" id="GO:0005524">
    <property type="term" value="F:ATP binding"/>
    <property type="evidence" value="ECO:0007669"/>
    <property type="project" value="InterPro"/>
</dbReference>
<comment type="caution">
    <text evidence="2">The sequence shown here is derived from an EMBL/GenBank/DDBJ whole genome shotgun (WGS) entry which is preliminary data.</text>
</comment>
<dbReference type="InterPro" id="IPR051681">
    <property type="entry name" value="Ser/Thr_Kinases-Pseudokinases"/>
</dbReference>
<dbReference type="Pfam" id="PF07714">
    <property type="entry name" value="PK_Tyr_Ser-Thr"/>
    <property type="match status" value="1"/>
</dbReference>
<dbReference type="Proteomes" id="UP000738359">
    <property type="component" value="Unassembled WGS sequence"/>
</dbReference>
<dbReference type="OrthoDB" id="272077at2759"/>
<dbReference type="AlphaFoldDB" id="A0A9P6LUQ5"/>
<dbReference type="SMART" id="SM00220">
    <property type="entry name" value="S_TKc"/>
    <property type="match status" value="1"/>
</dbReference>
<feature type="domain" description="Protein kinase" evidence="1">
    <location>
        <begin position="2"/>
        <end position="246"/>
    </location>
</feature>
<evidence type="ECO:0000313" key="2">
    <source>
        <dbReference type="EMBL" id="KAF9944144.1"/>
    </source>
</evidence>
<proteinExistence type="predicted"/>
<protein>
    <recommendedName>
        <fullName evidence="1">Protein kinase domain-containing protein</fullName>
    </recommendedName>
</protein>
<evidence type="ECO:0000259" key="1">
    <source>
        <dbReference type="PROSITE" id="PS50011"/>
    </source>
</evidence>
<dbReference type="PROSITE" id="PS50011">
    <property type="entry name" value="PROTEIN_KINASE_DOM"/>
    <property type="match status" value="1"/>
</dbReference>
<dbReference type="PROSITE" id="PS00108">
    <property type="entry name" value="PROTEIN_KINASE_ST"/>
    <property type="match status" value="1"/>
</dbReference>
<accession>A0A9P6LUQ5</accession>
<dbReference type="InterPro" id="IPR000719">
    <property type="entry name" value="Prot_kinase_dom"/>
</dbReference>
<dbReference type="Gene3D" id="1.10.510.10">
    <property type="entry name" value="Transferase(Phosphotransferase) domain 1"/>
    <property type="match status" value="1"/>
</dbReference>
<dbReference type="Gene3D" id="1.25.40.10">
    <property type="entry name" value="Tetratricopeptide repeat domain"/>
    <property type="match status" value="2"/>
</dbReference>
<evidence type="ECO:0000313" key="3">
    <source>
        <dbReference type="Proteomes" id="UP000738359"/>
    </source>
</evidence>
<dbReference type="PANTHER" id="PTHR44329">
    <property type="entry name" value="SERINE/THREONINE-PROTEIN KINASE TNNI3K-RELATED"/>
    <property type="match status" value="1"/>
</dbReference>
<dbReference type="InterPro" id="IPR006597">
    <property type="entry name" value="Sel1-like"/>
</dbReference>
<feature type="non-terminal residue" evidence="2">
    <location>
        <position position="1"/>
    </location>
</feature>
<dbReference type="EMBL" id="JAAAHY010002624">
    <property type="protein sequence ID" value="KAF9944144.1"/>
    <property type="molecule type" value="Genomic_DNA"/>
</dbReference>
<sequence length="537" mass="60002">TIKLGKKIGSGAQAEIFKAKCGLDEVVVKRFLDSKHKSTKQEVAIIQELTHKHIVQFYYVHHDMIVMEYVEGGNLSEAIVGKALKNWEVRTQIAKHISLGLAYLHSQGIIHCDIKSSNILLTEHKEARICDFGLAMRVGESGGGGTLPWMAPELLQSPPQYTDKSDVYALGMVMWEMASESIQPYHGHTPYGMAHCILSGILEKYPDDTPKDYAACIQMCWTAAPNDRPAATDVLPDIVQSPHRQVDPEQQQWRTAMNTGEKPHYLKAIQQYFTTSKPAGFMDILKNGDMLLDGKTMDWFDSSAGGQGSAKAIFKIGTMYYSGHTVEKDYGKALEWYLAASEVGVAVAILKISQMYQYGRGVEQDENKAASWYLKAKEVVIEQGKLHNHIVHHDSGVSEHHGRTMEWFDNIVDIRSAVAMNNIGRMYSLGESLEKDYSKALEWYLQASDAGKASAMRNIGVMYDKGQGVEQSYGKAIEWYLKASDAGDVSAMRYIGFLYHKGQGVEQDYGKAMEWYLKASDAGDAAAMRYIGFLYHN</sequence>
<keyword evidence="3" id="KW-1185">Reference proteome</keyword>
<gene>
    <name evidence="2" type="ORF">BGZ70_005002</name>
</gene>
<dbReference type="PRINTS" id="PR00109">
    <property type="entry name" value="TYRKINASE"/>
</dbReference>
<dbReference type="SUPFAM" id="SSF56112">
    <property type="entry name" value="Protein kinase-like (PK-like)"/>
    <property type="match status" value="1"/>
</dbReference>
<feature type="non-terminal residue" evidence="2">
    <location>
        <position position="537"/>
    </location>
</feature>
<dbReference type="GO" id="GO:0004674">
    <property type="term" value="F:protein serine/threonine kinase activity"/>
    <property type="evidence" value="ECO:0007669"/>
    <property type="project" value="TreeGrafter"/>
</dbReference>
<dbReference type="InterPro" id="IPR008271">
    <property type="entry name" value="Ser/Thr_kinase_AS"/>
</dbReference>
<dbReference type="Pfam" id="PF08238">
    <property type="entry name" value="Sel1"/>
    <property type="match status" value="5"/>
</dbReference>